<dbReference type="OrthoDB" id="6182822at2"/>
<dbReference type="EMBL" id="FNES01000011">
    <property type="protein sequence ID" value="SDK09563.1"/>
    <property type="molecule type" value="Genomic_DNA"/>
</dbReference>
<evidence type="ECO:0000313" key="2">
    <source>
        <dbReference type="Proteomes" id="UP000198525"/>
    </source>
</evidence>
<protein>
    <recommendedName>
        <fullName evidence="3">DUF4136 domain-containing protein</fullName>
    </recommendedName>
</protein>
<dbReference type="RefSeq" id="WP_089686990.1">
    <property type="nucleotide sequence ID" value="NZ_FNES01000011.1"/>
</dbReference>
<gene>
    <name evidence="1" type="ORF">SAMN04487954_11179</name>
</gene>
<dbReference type="STRING" id="376427.SAMN04487954_11179"/>
<evidence type="ECO:0000313" key="1">
    <source>
        <dbReference type="EMBL" id="SDK09563.1"/>
    </source>
</evidence>
<organism evidence="1 2">
    <name type="scientific">Billgrantia gudaonensis</name>
    <dbReference type="NCBI Taxonomy" id="376427"/>
    <lineage>
        <taxon>Bacteria</taxon>
        <taxon>Pseudomonadati</taxon>
        <taxon>Pseudomonadota</taxon>
        <taxon>Gammaproteobacteria</taxon>
        <taxon>Oceanospirillales</taxon>
        <taxon>Halomonadaceae</taxon>
        <taxon>Billgrantia</taxon>
    </lineage>
</organism>
<accession>A0A1G8Z3I3</accession>
<proteinExistence type="predicted"/>
<dbReference type="AlphaFoldDB" id="A0A1G8Z3I3"/>
<name>A0A1G8Z3I3_9GAMM</name>
<keyword evidence="2" id="KW-1185">Reference proteome</keyword>
<dbReference type="Proteomes" id="UP000198525">
    <property type="component" value="Unassembled WGS sequence"/>
</dbReference>
<sequence length="183" mass="20010">MIQRWLLPALLVLPLVGCQSPPSRLPVAEPPPAAECHWQVPGAAPSALVRAAVAALEAEDFVIRDTDLTLGLVSADRTERIPSYRNPHDDWAEPTWYGRYGVGSRGWFTGMSVGFGGGGPFDRDATRLERVSLVADGDWVRVSRDLQVIDWRGTVRESRSASDAAFCRDLRRDLAVALSGETP</sequence>
<evidence type="ECO:0008006" key="3">
    <source>
        <dbReference type="Google" id="ProtNLM"/>
    </source>
</evidence>
<reference evidence="1 2" key="1">
    <citation type="submission" date="2016-10" db="EMBL/GenBank/DDBJ databases">
        <authorList>
            <person name="de Groot N.N."/>
        </authorList>
    </citation>
    <scope>NUCLEOTIDE SEQUENCE [LARGE SCALE GENOMIC DNA]</scope>
    <source>
        <strain evidence="1 2">CGMCC 1.6133</strain>
    </source>
</reference>